<dbReference type="AlphaFoldDB" id="M7T108"/>
<gene>
    <name evidence="5" type="ORF">UCREL1_9544</name>
</gene>
<evidence type="ECO:0000256" key="2">
    <source>
        <dbReference type="RuleBase" id="RU003682"/>
    </source>
</evidence>
<keyword evidence="2" id="KW-0560">Oxidoreductase</keyword>
<dbReference type="Proteomes" id="UP000012174">
    <property type="component" value="Unassembled WGS sequence"/>
</dbReference>
<proteinExistence type="inferred from homology"/>
<name>M7T108_EUTLA</name>
<dbReference type="InterPro" id="IPR027443">
    <property type="entry name" value="IPNS-like_sf"/>
</dbReference>
<dbReference type="eggNOG" id="KOG0143">
    <property type="taxonomic scope" value="Eukaryota"/>
</dbReference>
<evidence type="ECO:0000256" key="3">
    <source>
        <dbReference type="SAM" id="MobiDB-lite"/>
    </source>
</evidence>
<dbReference type="InterPro" id="IPR050231">
    <property type="entry name" value="Iron_ascorbate_oxido_reductase"/>
</dbReference>
<dbReference type="InterPro" id="IPR026992">
    <property type="entry name" value="DIOX_N"/>
</dbReference>
<dbReference type="GO" id="GO:0046872">
    <property type="term" value="F:metal ion binding"/>
    <property type="evidence" value="ECO:0007669"/>
    <property type="project" value="UniProtKB-KW"/>
</dbReference>
<dbReference type="GO" id="GO:0016491">
    <property type="term" value="F:oxidoreductase activity"/>
    <property type="evidence" value="ECO:0007669"/>
    <property type="project" value="UniProtKB-KW"/>
</dbReference>
<dbReference type="InterPro" id="IPR005123">
    <property type="entry name" value="Oxoglu/Fe-dep_dioxygenase_dom"/>
</dbReference>
<dbReference type="OrthoDB" id="288590at2759"/>
<keyword evidence="2" id="KW-0408">Iron</keyword>
<sequence length="362" mass="40026">MPHSTTARPGTPAILPVFPAHLPQAPIQQISLESLMNRDPAAEQDLWDACRSHGFFYLDCTTSELGRSMAAAADDLERLAHHAFRLPTDVKQGAAMAKWRSLFGYKGPGNVAKGDPHERRDVGEFWNLSKDDVLGQSEHPVPYPELLQEARPLFAGFMRNAHGVGLVVLELLAKRLGIPPEQLASKHRLQARSGDHVRLTYGPGDPDEAGRESTRTEAETKITTFAHTDFGSVTLLFNWLGGLQIENNRRASSEEGVGGKEESVWEWVRPIPGHAICNLGDAMREFTGARVASGKHRVVAAPGSQAALDRYSVVYFVRPEDDVVLEDLTPGAARKPEAERWTARMWIEERSRAMGNTIKRTD</sequence>
<protein>
    <submittedName>
        <fullName evidence="5">Putative 2og-fe oxygenase protein</fullName>
    </submittedName>
</protein>
<dbReference type="Gene3D" id="2.60.120.330">
    <property type="entry name" value="B-lactam Antibiotic, Isopenicillin N Synthase, Chain"/>
    <property type="match status" value="1"/>
</dbReference>
<dbReference type="GO" id="GO:0044283">
    <property type="term" value="P:small molecule biosynthetic process"/>
    <property type="evidence" value="ECO:0007669"/>
    <property type="project" value="UniProtKB-ARBA"/>
</dbReference>
<keyword evidence="2" id="KW-0479">Metal-binding</keyword>
<feature type="region of interest" description="Disordered" evidence="3">
    <location>
        <begin position="196"/>
        <end position="215"/>
    </location>
</feature>
<keyword evidence="6" id="KW-1185">Reference proteome</keyword>
<dbReference type="Pfam" id="PF03171">
    <property type="entry name" value="2OG-FeII_Oxy"/>
    <property type="match status" value="1"/>
</dbReference>
<dbReference type="EMBL" id="KB707212">
    <property type="protein sequence ID" value="EMR63506.1"/>
    <property type="molecule type" value="Genomic_DNA"/>
</dbReference>
<dbReference type="PANTHER" id="PTHR47990">
    <property type="entry name" value="2-OXOGLUTARATE (2OG) AND FE(II)-DEPENDENT OXYGENASE SUPERFAMILY PROTEIN-RELATED"/>
    <property type="match status" value="1"/>
</dbReference>
<dbReference type="InterPro" id="IPR044861">
    <property type="entry name" value="IPNS-like_FE2OG_OXY"/>
</dbReference>
<reference evidence="6" key="1">
    <citation type="journal article" date="2013" name="Genome Announc.">
        <title>Draft genome sequence of the grapevine dieback fungus Eutypa lata UCR-EL1.</title>
        <authorList>
            <person name="Blanco-Ulate B."/>
            <person name="Rolshausen P.E."/>
            <person name="Cantu D."/>
        </authorList>
    </citation>
    <scope>NUCLEOTIDE SEQUENCE [LARGE SCALE GENOMIC DNA]</scope>
    <source>
        <strain evidence="6">UCR-EL1</strain>
    </source>
</reference>
<organism evidence="5 6">
    <name type="scientific">Eutypa lata (strain UCR-EL1)</name>
    <name type="common">Grapevine dieback disease fungus</name>
    <name type="synonym">Eutypa armeniacae</name>
    <dbReference type="NCBI Taxonomy" id="1287681"/>
    <lineage>
        <taxon>Eukaryota</taxon>
        <taxon>Fungi</taxon>
        <taxon>Dikarya</taxon>
        <taxon>Ascomycota</taxon>
        <taxon>Pezizomycotina</taxon>
        <taxon>Sordariomycetes</taxon>
        <taxon>Xylariomycetidae</taxon>
        <taxon>Xylariales</taxon>
        <taxon>Diatrypaceae</taxon>
        <taxon>Eutypa</taxon>
    </lineage>
</organism>
<accession>M7T108</accession>
<feature type="domain" description="Fe2OG dioxygenase" evidence="4">
    <location>
        <begin position="193"/>
        <end position="319"/>
    </location>
</feature>
<comment type="similarity">
    <text evidence="1 2">Belongs to the iron/ascorbate-dependent oxidoreductase family.</text>
</comment>
<dbReference type="Pfam" id="PF14226">
    <property type="entry name" value="DIOX_N"/>
    <property type="match status" value="1"/>
</dbReference>
<evidence type="ECO:0000259" key="4">
    <source>
        <dbReference type="PROSITE" id="PS51471"/>
    </source>
</evidence>
<dbReference type="KEGG" id="ela:UCREL1_9544"/>
<dbReference type="STRING" id="1287681.M7T108"/>
<dbReference type="OMA" id="TYIRNSH"/>
<evidence type="ECO:0000256" key="1">
    <source>
        <dbReference type="ARBA" id="ARBA00008056"/>
    </source>
</evidence>
<dbReference type="PROSITE" id="PS51471">
    <property type="entry name" value="FE2OG_OXY"/>
    <property type="match status" value="1"/>
</dbReference>
<evidence type="ECO:0000313" key="5">
    <source>
        <dbReference type="EMBL" id="EMR63506.1"/>
    </source>
</evidence>
<evidence type="ECO:0000313" key="6">
    <source>
        <dbReference type="Proteomes" id="UP000012174"/>
    </source>
</evidence>
<dbReference type="SUPFAM" id="SSF51197">
    <property type="entry name" value="Clavaminate synthase-like"/>
    <property type="match status" value="1"/>
</dbReference>
<dbReference type="HOGENOM" id="CLU_010119_4_0_1"/>